<dbReference type="PANTHER" id="PTHR43539:SF78">
    <property type="entry name" value="FLAVIN-CONTAINING MONOOXYGENASE"/>
    <property type="match status" value="1"/>
</dbReference>
<reference evidence="2 3" key="1">
    <citation type="journal article" date="2022" name="Evol. Bioinform. Online">
        <title>Draft Genome Sequence of Oceanobacillus jordanicus Strain GSFE11, a Halotolerant Plant Growth-Promoting Bacterial Endophyte Isolated From the Jordan Valley.</title>
        <authorList>
            <person name="Alhindi T."/>
            <person name="Albdaiwi R."/>
        </authorList>
    </citation>
    <scope>NUCLEOTIDE SEQUENCE [LARGE SCALE GENOMIC DNA]</scope>
    <source>
        <strain evidence="2 3">GSFE11</strain>
    </source>
</reference>
<name>A0AAW5B634_9BACI</name>
<evidence type="ECO:0000313" key="3">
    <source>
        <dbReference type="Proteomes" id="UP001199631"/>
    </source>
</evidence>
<dbReference type="Gene3D" id="3.50.50.60">
    <property type="entry name" value="FAD/NAD(P)-binding domain"/>
    <property type="match status" value="1"/>
</dbReference>
<accession>A0AAW5B634</accession>
<dbReference type="SUPFAM" id="SSF51905">
    <property type="entry name" value="FAD/NAD(P)-binding domain"/>
    <property type="match status" value="2"/>
</dbReference>
<dbReference type="InterPro" id="IPR000960">
    <property type="entry name" value="Flavin_mOase"/>
</dbReference>
<dbReference type="GO" id="GO:0050661">
    <property type="term" value="F:NADP binding"/>
    <property type="evidence" value="ECO:0007669"/>
    <property type="project" value="InterPro"/>
</dbReference>
<sequence length="344" mass="38787">MYETIVIGAGQAGLAMGYYLKQHNHSFLILERNSKVGEIWKNRYDSLVLFTPRLYSSLPGLELKGRAHEYPKKDEIANYLKAYVETFNLPIRFDTEVITVRRKENLFHITSNQTEYQAKNVVIATGPFQKPRIPTFANDLSKDVLHLHSSEYRNPSQLVEGNVLVVGGGNSGAQIAEEISRERGVYLSTSQRLSFMPLIVGKRSIFWWFDKVGILKASSKSYIGRKIQNRGDPIFGFELKKAIKEGKVIVKGRTSNCNGNTVTFNGESSHNVQNVIWATGFTSDYSWLEVAGIIDENDKPIHDRGVTNVTGLYFLGLPWQYRRGSALLQGVGNDAQYLANQIMK</sequence>
<protein>
    <submittedName>
        <fullName evidence="2">NAD(P)/FAD-dependent oxidoreductase</fullName>
    </submittedName>
</protein>
<dbReference type="Pfam" id="PF13738">
    <property type="entry name" value="Pyr_redox_3"/>
    <property type="match status" value="1"/>
</dbReference>
<dbReference type="PRINTS" id="PR00469">
    <property type="entry name" value="PNDRDTASEII"/>
</dbReference>
<evidence type="ECO:0000313" key="2">
    <source>
        <dbReference type="EMBL" id="MCG3419707.1"/>
    </source>
</evidence>
<dbReference type="Proteomes" id="UP001199631">
    <property type="component" value="Unassembled WGS sequence"/>
</dbReference>
<dbReference type="PRINTS" id="PR00368">
    <property type="entry name" value="FADPNR"/>
</dbReference>
<dbReference type="RefSeq" id="WP_238020170.1">
    <property type="nucleotide sequence ID" value="NZ_JAIFZM010000008.1"/>
</dbReference>
<dbReference type="InterPro" id="IPR036188">
    <property type="entry name" value="FAD/NAD-bd_sf"/>
</dbReference>
<comment type="caution">
    <text evidence="2">The sequence shown here is derived from an EMBL/GenBank/DDBJ whole genome shotgun (WGS) entry which is preliminary data.</text>
</comment>
<dbReference type="PANTHER" id="PTHR43539">
    <property type="entry name" value="FLAVIN-BINDING MONOOXYGENASE-LIKE PROTEIN (AFU_ORTHOLOGUE AFUA_4G09220)"/>
    <property type="match status" value="1"/>
</dbReference>
<dbReference type="PIRSF" id="PIRSF000332">
    <property type="entry name" value="FMO"/>
    <property type="match status" value="1"/>
</dbReference>
<dbReference type="EMBL" id="JAIFZM010000008">
    <property type="protein sequence ID" value="MCG3419707.1"/>
    <property type="molecule type" value="Genomic_DNA"/>
</dbReference>
<gene>
    <name evidence="2" type="ORF">K3T81_11125</name>
</gene>
<proteinExistence type="predicted"/>
<dbReference type="GO" id="GO:0004497">
    <property type="term" value="F:monooxygenase activity"/>
    <property type="evidence" value="ECO:0007669"/>
    <property type="project" value="TreeGrafter"/>
</dbReference>
<keyword evidence="1" id="KW-0560">Oxidoreductase</keyword>
<organism evidence="2 3">
    <name type="scientific">Oceanobacillus jordanicus</name>
    <dbReference type="NCBI Taxonomy" id="2867266"/>
    <lineage>
        <taxon>Bacteria</taxon>
        <taxon>Bacillati</taxon>
        <taxon>Bacillota</taxon>
        <taxon>Bacilli</taxon>
        <taxon>Bacillales</taxon>
        <taxon>Bacillaceae</taxon>
        <taxon>Oceanobacillus</taxon>
    </lineage>
</organism>
<dbReference type="AlphaFoldDB" id="A0AAW5B634"/>
<evidence type="ECO:0000256" key="1">
    <source>
        <dbReference type="ARBA" id="ARBA00023002"/>
    </source>
</evidence>
<dbReference type="InterPro" id="IPR050982">
    <property type="entry name" value="Auxin_biosynth/cation_transpt"/>
</dbReference>
<dbReference type="GO" id="GO:0050660">
    <property type="term" value="F:flavin adenine dinucleotide binding"/>
    <property type="evidence" value="ECO:0007669"/>
    <property type="project" value="InterPro"/>
</dbReference>
<keyword evidence="3" id="KW-1185">Reference proteome</keyword>